<proteinExistence type="predicted"/>
<feature type="compositionally biased region" description="Polar residues" evidence="1">
    <location>
        <begin position="10"/>
        <end position="32"/>
    </location>
</feature>
<evidence type="ECO:0000313" key="3">
    <source>
        <dbReference type="Proteomes" id="UP000324748"/>
    </source>
</evidence>
<dbReference type="EMBL" id="VSWC01000003">
    <property type="protein sequence ID" value="KAA1116436.1"/>
    <property type="molecule type" value="Genomic_DNA"/>
</dbReference>
<sequence>MGMPNEIKGSVSSTAVKSQYDSKKNGISITQKEQSKSTEPRMVGSGSNCGQYNGNGPQIDHQYLNEFKPLKGTKTFMYSNTYRKQKRSEIKLVKGLKKSVKWVKELPNKMKSRLGKKPNVSSEAKKGKYNYEDEFDDYY</sequence>
<reference evidence="2 3" key="1">
    <citation type="submission" date="2019-05" db="EMBL/GenBank/DDBJ databases">
        <title>Emergence of the Ug99 lineage of the wheat stem rust pathogen through somatic hybridization.</title>
        <authorList>
            <person name="Li F."/>
            <person name="Upadhyaya N.M."/>
            <person name="Sperschneider J."/>
            <person name="Matny O."/>
            <person name="Nguyen-Phuc H."/>
            <person name="Mago R."/>
            <person name="Raley C."/>
            <person name="Miller M.E."/>
            <person name="Silverstein K.A.T."/>
            <person name="Henningsen E."/>
            <person name="Hirsch C.D."/>
            <person name="Visser B."/>
            <person name="Pretorius Z.A."/>
            <person name="Steffenson B.J."/>
            <person name="Schwessinger B."/>
            <person name="Dodds P.N."/>
            <person name="Figueroa M."/>
        </authorList>
    </citation>
    <scope>NUCLEOTIDE SEQUENCE [LARGE SCALE GENOMIC DNA]</scope>
    <source>
        <strain evidence="2">21-0</strain>
    </source>
</reference>
<dbReference type="AlphaFoldDB" id="A0A5B0QT91"/>
<feature type="region of interest" description="Disordered" evidence="1">
    <location>
        <begin position="1"/>
        <end position="60"/>
    </location>
</feature>
<comment type="caution">
    <text evidence="2">The sequence shown here is derived from an EMBL/GenBank/DDBJ whole genome shotgun (WGS) entry which is preliminary data.</text>
</comment>
<dbReference type="Proteomes" id="UP000324748">
    <property type="component" value="Unassembled WGS sequence"/>
</dbReference>
<protein>
    <submittedName>
        <fullName evidence="2">Uncharacterized protein</fullName>
    </submittedName>
</protein>
<organism evidence="2 3">
    <name type="scientific">Puccinia graminis f. sp. tritici</name>
    <dbReference type="NCBI Taxonomy" id="56615"/>
    <lineage>
        <taxon>Eukaryota</taxon>
        <taxon>Fungi</taxon>
        <taxon>Dikarya</taxon>
        <taxon>Basidiomycota</taxon>
        <taxon>Pucciniomycotina</taxon>
        <taxon>Pucciniomycetes</taxon>
        <taxon>Pucciniales</taxon>
        <taxon>Pucciniaceae</taxon>
        <taxon>Puccinia</taxon>
    </lineage>
</organism>
<evidence type="ECO:0000256" key="1">
    <source>
        <dbReference type="SAM" id="MobiDB-lite"/>
    </source>
</evidence>
<name>A0A5B0QT91_PUCGR</name>
<keyword evidence="3" id="KW-1185">Reference proteome</keyword>
<gene>
    <name evidence="2" type="ORF">PGT21_013800</name>
</gene>
<evidence type="ECO:0000313" key="2">
    <source>
        <dbReference type="EMBL" id="KAA1116436.1"/>
    </source>
</evidence>
<accession>A0A5B0QT91</accession>
<feature type="compositionally biased region" description="Polar residues" evidence="1">
    <location>
        <begin position="45"/>
        <end position="56"/>
    </location>
</feature>